<feature type="region of interest" description="Disordered" evidence="6">
    <location>
        <begin position="139"/>
        <end position="168"/>
    </location>
</feature>
<evidence type="ECO:0000313" key="9">
    <source>
        <dbReference type="Proteomes" id="UP000002640"/>
    </source>
</evidence>
<evidence type="ECO:0000256" key="5">
    <source>
        <dbReference type="ARBA" id="ARBA00022490"/>
    </source>
</evidence>
<dbReference type="Proteomes" id="UP000002640">
    <property type="component" value="Unassembled WGS sequence"/>
</dbReference>
<dbReference type="OMA" id="MALDACW"/>
<comment type="subcellular location">
    <subcellularLocation>
        <location evidence="1">Cytoplasm</location>
    </subcellularLocation>
</comment>
<dbReference type="Pfam" id="PF13890">
    <property type="entry name" value="Rab3-GTPase_cat"/>
    <property type="match status" value="1"/>
</dbReference>
<protein>
    <recommendedName>
        <fullName evidence="3">Rab3 GTPase-activating protein catalytic subunit</fullName>
    </recommendedName>
</protein>
<keyword evidence="9" id="KW-1185">Reference proteome</keyword>
<name>G4Z8S1_PHYSP</name>
<dbReference type="KEGG" id="psoj:PHYSODRAFT_345196"/>
<dbReference type="RefSeq" id="XP_009521820.1">
    <property type="nucleotide sequence ID" value="XM_009523525.1"/>
</dbReference>
<evidence type="ECO:0000259" key="7">
    <source>
        <dbReference type="Pfam" id="PF13890"/>
    </source>
</evidence>
<evidence type="ECO:0000256" key="2">
    <source>
        <dbReference type="ARBA" id="ARBA00008856"/>
    </source>
</evidence>
<feature type="compositionally biased region" description="Polar residues" evidence="6">
    <location>
        <begin position="745"/>
        <end position="760"/>
    </location>
</feature>
<dbReference type="InterPro" id="IPR045700">
    <property type="entry name" value="Rab3GAP1"/>
</dbReference>
<evidence type="ECO:0000256" key="4">
    <source>
        <dbReference type="ARBA" id="ARBA00022468"/>
    </source>
</evidence>
<dbReference type="GeneID" id="20648700"/>
<feature type="compositionally biased region" description="Basic and acidic residues" evidence="6">
    <location>
        <begin position="201"/>
        <end position="218"/>
    </location>
</feature>
<evidence type="ECO:0000256" key="6">
    <source>
        <dbReference type="SAM" id="MobiDB-lite"/>
    </source>
</evidence>
<dbReference type="GO" id="GO:0005096">
    <property type="term" value="F:GTPase activator activity"/>
    <property type="evidence" value="ECO:0007669"/>
    <property type="project" value="UniProtKB-KW"/>
</dbReference>
<feature type="compositionally biased region" description="Low complexity" evidence="6">
    <location>
        <begin position="522"/>
        <end position="544"/>
    </location>
</feature>
<sequence length="1226" mass="135292">MEVEEDPSSQFVDFTNATASEQFVSDVEQALIGWQLANKGHASLAALGASSQRQGTAAKHADVAIWTKELLFLAPIGQKDAKTYTLTLFVAEPSFKPPAETQTQSKSLKGKRWQEGLEHFTPTMLSVADASRDFQWGVEGEQGEDSEEAEDIEEDRVENRPSYYTSVFEDDGEPVFSRRAAFKNAQKWFGVDEFLLLSRSSPHEKKQQEKSGGNREKEEDGEEKQGEDDSAEQQTDVEQEIPGGKESGEGDGDHDAMADIHVDQNEAGMLLSALTMALNNCNCTIPAFVPVFEPSRGTWIGSAVPGATGNVSMSFDTDSVPELNPNQSCISGLLDFFKVKLQLPPHVEEKCRVESDESGDLAIGMMVSASFGYSWNRTDDPRELATPENPLAWRTLESQLPAKDQHQIRQITTKLFGESHPTPLLGASASPLSGIDLTVSWPQLREGTYVDNVVHSTLDPSSAPEWMLAARFQDLVSENQRKPYLPLSKQVANLVQVYSNSRELSKDMLVSELAPPMPVVPSPAKSSSVQIAASSSSTDEASGSQPSQSITESTIPAARAVGVLGSAISSLVSAATWKGSDAEEIRRIVSELFDEGGDTQNEENGEQKGRPGLPLVSVPSSVEHGAPLGELVSILATRMGQLHGINSMSLLWVEFVKALRERWFQQQLLPFMSTSMKENGVDHNTSSHSLDALFLLDSDAMQLPPPDFRHCLLHQKLQLLNCCILREAQESRPASNGGDRIKANHSGQETKANTQTTKSSGADDEVDADNSPSDDEFFDSVEQQDAPLPSPPRASRRAEGVLREATGIVCLQTNEPLMEPVTQTAVPMTEDVAKQQQDLLTRLGVSVESDKLRQQIQSTSLISDMQSFKAANPRSCLADFIRWYSPKDWIPFKTPVDPFQAELPSEGRGVWWFEQHGMLSERMRFGPGHEHLWQQMWESSAPVPACRQKRLFDPVQESEKVYHYMETLSPHELFHQMLAGAISSSVFAVETALPVRVSTQTLPVVYRALQSLRSRGNRAVALLDEALAESQVAFPATGRSKQRADHEQSVAAAHQGQQLQVAFEMALDACWKLVRSLESVEALITKALALLHYFPVTKEDHGVLALVNFLLLPSLSHRQQLKISKLLKQESLRQQVAAILLTNPTLAEAGPMTVPVQREYVLRCICPRPFLREYYGDSAFEEDGGETSYAQPDEELEESPLVVCRMYAAFKKRTVRFALVLAESEF</sequence>
<organism evidence="8 9">
    <name type="scientific">Phytophthora sojae (strain P6497)</name>
    <name type="common">Soybean stem and root rot agent</name>
    <name type="synonym">Phytophthora megasperma f. sp. glycines</name>
    <dbReference type="NCBI Taxonomy" id="1094619"/>
    <lineage>
        <taxon>Eukaryota</taxon>
        <taxon>Sar</taxon>
        <taxon>Stramenopiles</taxon>
        <taxon>Oomycota</taxon>
        <taxon>Peronosporomycetes</taxon>
        <taxon>Peronosporales</taxon>
        <taxon>Peronosporaceae</taxon>
        <taxon>Phytophthora</taxon>
    </lineage>
</organism>
<keyword evidence="4" id="KW-0343">GTPase activation</keyword>
<evidence type="ECO:0000256" key="3">
    <source>
        <dbReference type="ARBA" id="ARBA00015817"/>
    </source>
</evidence>
<keyword evidence="5" id="KW-0963">Cytoplasm</keyword>
<feature type="compositionally biased region" description="Basic and acidic residues" evidence="6">
    <location>
        <begin position="246"/>
        <end position="256"/>
    </location>
</feature>
<evidence type="ECO:0000256" key="1">
    <source>
        <dbReference type="ARBA" id="ARBA00004496"/>
    </source>
</evidence>
<feature type="region of interest" description="Disordered" evidence="6">
    <location>
        <begin position="518"/>
        <end position="552"/>
    </location>
</feature>
<dbReference type="GO" id="GO:0005737">
    <property type="term" value="C:cytoplasm"/>
    <property type="evidence" value="ECO:0007669"/>
    <property type="project" value="UniProtKB-SubCell"/>
</dbReference>
<dbReference type="SMR" id="G4Z8S1"/>
<feature type="region of interest" description="Disordered" evidence="6">
    <location>
        <begin position="731"/>
        <end position="798"/>
    </location>
</feature>
<gene>
    <name evidence="8" type="ORF">PHYSODRAFT_345196</name>
</gene>
<feature type="domain" description="Rab3GAP catalytic subunit conserved" evidence="7">
    <location>
        <begin position="796"/>
        <end position="966"/>
    </location>
</feature>
<comment type="similarity">
    <text evidence="2">Belongs to the Rab3-GAP catalytic subunit family.</text>
</comment>
<accession>G4Z8S1</accession>
<feature type="compositionally biased region" description="Acidic residues" evidence="6">
    <location>
        <begin position="219"/>
        <end position="239"/>
    </location>
</feature>
<feature type="region of interest" description="Disordered" evidence="6">
    <location>
        <begin position="200"/>
        <end position="256"/>
    </location>
</feature>
<dbReference type="InterPro" id="IPR026147">
    <property type="entry name" value="Rab3GAP1_conserved"/>
</dbReference>
<proteinExistence type="inferred from homology"/>
<dbReference type="PANTHER" id="PTHR21422:SF9">
    <property type="entry name" value="RAB3 GTPASE-ACTIVATING PROTEIN CATALYTIC SUBUNIT"/>
    <property type="match status" value="1"/>
</dbReference>
<dbReference type="InParanoid" id="G4Z8S1"/>
<feature type="compositionally biased region" description="Acidic residues" evidence="6">
    <location>
        <begin position="141"/>
        <end position="156"/>
    </location>
</feature>
<dbReference type="PANTHER" id="PTHR21422">
    <property type="entry name" value="RAB3 GTPASE-ACTIVATING PROTEIN CATALYTIC SUBUNIT"/>
    <property type="match status" value="1"/>
</dbReference>
<dbReference type="STRING" id="1094619.G4Z8S1"/>
<dbReference type="AlphaFoldDB" id="G4Z8S1"/>
<feature type="compositionally biased region" description="Acidic residues" evidence="6">
    <location>
        <begin position="762"/>
        <end position="779"/>
    </location>
</feature>
<reference evidence="8 9" key="1">
    <citation type="journal article" date="2006" name="Science">
        <title>Phytophthora genome sequences uncover evolutionary origins and mechanisms of pathogenesis.</title>
        <authorList>
            <person name="Tyler B.M."/>
            <person name="Tripathy S."/>
            <person name="Zhang X."/>
            <person name="Dehal P."/>
            <person name="Jiang R.H."/>
            <person name="Aerts A."/>
            <person name="Arredondo F.D."/>
            <person name="Baxter L."/>
            <person name="Bensasson D."/>
            <person name="Beynon J.L."/>
            <person name="Chapman J."/>
            <person name="Damasceno C.M."/>
            <person name="Dorrance A.E."/>
            <person name="Dou D."/>
            <person name="Dickerman A.W."/>
            <person name="Dubchak I.L."/>
            <person name="Garbelotto M."/>
            <person name="Gijzen M."/>
            <person name="Gordon S.G."/>
            <person name="Govers F."/>
            <person name="Grunwald N.J."/>
            <person name="Huang W."/>
            <person name="Ivors K.L."/>
            <person name="Jones R.W."/>
            <person name="Kamoun S."/>
            <person name="Krampis K."/>
            <person name="Lamour K.H."/>
            <person name="Lee M.K."/>
            <person name="McDonald W.H."/>
            <person name="Medina M."/>
            <person name="Meijer H.J."/>
            <person name="Nordberg E.K."/>
            <person name="Maclean D.J."/>
            <person name="Ospina-Giraldo M.D."/>
            <person name="Morris P.F."/>
            <person name="Phuntumart V."/>
            <person name="Putnam N.H."/>
            <person name="Rash S."/>
            <person name="Rose J.K."/>
            <person name="Sakihama Y."/>
            <person name="Salamov A.A."/>
            <person name="Savidor A."/>
            <person name="Scheuring C.F."/>
            <person name="Smith B.M."/>
            <person name="Sobral B.W."/>
            <person name="Terry A."/>
            <person name="Torto-Alalibo T.A."/>
            <person name="Win J."/>
            <person name="Xu Z."/>
            <person name="Zhang H."/>
            <person name="Grigoriev I.V."/>
            <person name="Rokhsar D.S."/>
            <person name="Boore J.L."/>
        </authorList>
    </citation>
    <scope>NUCLEOTIDE SEQUENCE [LARGE SCALE GENOMIC DNA]</scope>
    <source>
        <strain evidence="8 9">P6497</strain>
    </source>
</reference>
<evidence type="ECO:0000313" key="8">
    <source>
        <dbReference type="EMBL" id="EGZ19103.1"/>
    </source>
</evidence>
<dbReference type="EMBL" id="JH159153">
    <property type="protein sequence ID" value="EGZ19103.1"/>
    <property type="molecule type" value="Genomic_DNA"/>
</dbReference>